<dbReference type="PANTHER" id="PTHR39624">
    <property type="entry name" value="PROTEIN INVOLVED IN RIMO-MEDIATED BETA-METHYLTHIOLATION OF RIBOSOMAL PROTEIN S12 YCAO"/>
    <property type="match status" value="1"/>
</dbReference>
<evidence type="ECO:0000313" key="1">
    <source>
        <dbReference type="EMBL" id="WOC51694.1"/>
    </source>
</evidence>
<dbReference type="SUPFAM" id="SSF82784">
    <property type="entry name" value="OsmC-like"/>
    <property type="match status" value="1"/>
</dbReference>
<dbReference type="Pfam" id="PF02566">
    <property type="entry name" value="OsmC"/>
    <property type="match status" value="1"/>
</dbReference>
<gene>
    <name evidence="1" type="primary">yhfA</name>
    <name evidence="1" type="ORF">BPO_1047</name>
</gene>
<dbReference type="InterPro" id="IPR003718">
    <property type="entry name" value="OsmC/Ohr_fam"/>
</dbReference>
<protein>
    <submittedName>
        <fullName evidence="1">Osmotically inducible protein OsmC</fullName>
    </submittedName>
</protein>
<evidence type="ECO:0000313" key="2">
    <source>
        <dbReference type="Proteomes" id="UP001432059"/>
    </source>
</evidence>
<dbReference type="InterPro" id="IPR015946">
    <property type="entry name" value="KH_dom-like_a/b"/>
</dbReference>
<name>A0AAU0EZ92_9FLAO</name>
<dbReference type="PANTHER" id="PTHR39624:SF2">
    <property type="entry name" value="OSMC-LIKE PROTEIN"/>
    <property type="match status" value="1"/>
</dbReference>
<dbReference type="AlphaFoldDB" id="A0AAU0EZ92"/>
<sequence length="134" mass="14761">MAKVSVKAELKQENQYYTKVTAGNHTIYTDEPIDKGGEDKGMNPLELLAASLATCTAATLKMYVLLKNWEVPTIDVDVALENDNKSGEALFERSISFGDANLTEDQQKRLLSIAERCPVHKLLHGKIGIKTAIL</sequence>
<dbReference type="KEGG" id="bpor:BPO_1047"/>
<proteinExistence type="predicted"/>
<keyword evidence="2" id="KW-1185">Reference proteome</keyword>
<dbReference type="InterPro" id="IPR036102">
    <property type="entry name" value="OsmC/Ohrsf"/>
</dbReference>
<dbReference type="Gene3D" id="3.30.300.20">
    <property type="match status" value="1"/>
</dbReference>
<accession>A0AAU0EZ92</accession>
<reference evidence="1" key="1">
    <citation type="submission" date="2023-10" db="EMBL/GenBank/DDBJ databases">
        <title>Characterization and whole genome sequencing of a novel strain of Bergeyella porcorum QD2021 isolated from pig.</title>
        <authorList>
            <person name="Liu G."/>
            <person name="Chen C."/>
            <person name="Han X."/>
        </authorList>
    </citation>
    <scope>NUCLEOTIDE SEQUENCE</scope>
    <source>
        <strain evidence="1">QD2021</strain>
    </source>
</reference>
<organism evidence="1 2">
    <name type="scientific">Bergeyella porcorum</name>
    <dbReference type="NCBI Taxonomy" id="1735111"/>
    <lineage>
        <taxon>Bacteria</taxon>
        <taxon>Pseudomonadati</taxon>
        <taxon>Bacteroidota</taxon>
        <taxon>Flavobacteriia</taxon>
        <taxon>Flavobacteriales</taxon>
        <taxon>Weeksellaceae</taxon>
        <taxon>Bergeyella</taxon>
    </lineage>
</organism>
<dbReference type="EMBL" id="CP136426">
    <property type="protein sequence ID" value="WOC51694.1"/>
    <property type="molecule type" value="Genomic_DNA"/>
</dbReference>
<dbReference type="Proteomes" id="UP001432059">
    <property type="component" value="Chromosome"/>
</dbReference>
<dbReference type="RefSeq" id="WP_327983432.1">
    <property type="nucleotide sequence ID" value="NZ_CP136426.1"/>
</dbReference>